<evidence type="ECO:0000256" key="3">
    <source>
        <dbReference type="ARBA" id="ARBA00023204"/>
    </source>
</evidence>
<dbReference type="PANTHER" id="PTHR33991">
    <property type="entry name" value="DNA REPAIR PROTEIN RECO"/>
    <property type="match status" value="1"/>
</dbReference>
<evidence type="ECO:0000313" key="5">
    <source>
        <dbReference type="EMBL" id="PJE74592.1"/>
    </source>
</evidence>
<keyword evidence="3" id="KW-0234">DNA repair</keyword>
<reference evidence="6" key="1">
    <citation type="submission" date="2017-09" db="EMBL/GenBank/DDBJ databases">
        <title>Depth-based differentiation of microbial function through sediment-hosted aquifers and enrichment of novel symbionts in the deep terrestrial subsurface.</title>
        <authorList>
            <person name="Probst A.J."/>
            <person name="Ladd B."/>
            <person name="Jarett J.K."/>
            <person name="Geller-Mcgrath D.E."/>
            <person name="Sieber C.M.K."/>
            <person name="Emerson J.B."/>
            <person name="Anantharaman K."/>
            <person name="Thomas B.C."/>
            <person name="Malmstrom R."/>
            <person name="Stieglmeier M."/>
            <person name="Klingl A."/>
            <person name="Woyke T."/>
            <person name="Ryan C.M."/>
            <person name="Banfield J.F."/>
        </authorList>
    </citation>
    <scope>NUCLEOTIDE SEQUENCE [LARGE SCALE GENOMIC DNA]</scope>
</reference>
<comment type="caution">
    <text evidence="5">The sequence shown here is derived from an EMBL/GenBank/DDBJ whole genome shotgun (WGS) entry which is preliminary data.</text>
</comment>
<dbReference type="GO" id="GO:0006310">
    <property type="term" value="P:DNA recombination"/>
    <property type="evidence" value="ECO:0007669"/>
    <property type="project" value="UniProtKB-KW"/>
</dbReference>
<sequence>MYSVYTTAGFVLGSAERGEANKIYSIYTKDFGLVCASAQAVRLEKSKLRYNLDDFTHGHFSLVRGKELWKLTGSEREGNIVSSVEARRVIARVLNLVRRLVHGEEKNLSLFSSLITMMNRAHKFSTDSKDLVSFELLSLMRVLYSLGYVGLVDGLDESIFSGEITDEMLSIISKKKGNILMYVNRAIEQTQL</sequence>
<dbReference type="SUPFAM" id="SSF50249">
    <property type="entry name" value="Nucleic acid-binding proteins"/>
    <property type="match status" value="1"/>
</dbReference>
<keyword evidence="2" id="KW-0233">DNA recombination</keyword>
<dbReference type="GO" id="GO:0043590">
    <property type="term" value="C:bacterial nucleoid"/>
    <property type="evidence" value="ECO:0007669"/>
    <property type="project" value="TreeGrafter"/>
</dbReference>
<dbReference type="Gene3D" id="2.40.50.140">
    <property type="entry name" value="Nucleic acid-binding proteins"/>
    <property type="match status" value="1"/>
</dbReference>
<dbReference type="GO" id="GO:0006302">
    <property type="term" value="P:double-strand break repair"/>
    <property type="evidence" value="ECO:0007669"/>
    <property type="project" value="TreeGrafter"/>
</dbReference>
<dbReference type="EMBL" id="PFEQ01000001">
    <property type="protein sequence ID" value="PJE74592.1"/>
    <property type="molecule type" value="Genomic_DNA"/>
</dbReference>
<dbReference type="Pfam" id="PF11967">
    <property type="entry name" value="RecO_N"/>
    <property type="match status" value="1"/>
</dbReference>
<protein>
    <recommendedName>
        <fullName evidence="4">DNA replication/recombination mediator RecO N-terminal domain-containing protein</fullName>
    </recommendedName>
</protein>
<dbReference type="InterPro" id="IPR012340">
    <property type="entry name" value="NA-bd_OB-fold"/>
</dbReference>
<proteinExistence type="predicted"/>
<gene>
    <name evidence="5" type="ORF">COV01_00995</name>
</gene>
<dbReference type="PANTHER" id="PTHR33991:SF1">
    <property type="entry name" value="DNA REPAIR PROTEIN RECO"/>
    <property type="match status" value="1"/>
</dbReference>
<keyword evidence="1" id="KW-0227">DNA damage</keyword>
<dbReference type="Proteomes" id="UP000228700">
    <property type="component" value="Unassembled WGS sequence"/>
</dbReference>
<dbReference type="InterPro" id="IPR003717">
    <property type="entry name" value="RecO"/>
</dbReference>
<name>A0A2M8LD94_9BACT</name>
<dbReference type="AlphaFoldDB" id="A0A2M8LD94"/>
<evidence type="ECO:0000259" key="4">
    <source>
        <dbReference type="Pfam" id="PF11967"/>
    </source>
</evidence>
<evidence type="ECO:0000313" key="6">
    <source>
        <dbReference type="Proteomes" id="UP000228700"/>
    </source>
</evidence>
<evidence type="ECO:0000256" key="2">
    <source>
        <dbReference type="ARBA" id="ARBA00023172"/>
    </source>
</evidence>
<feature type="domain" description="DNA replication/recombination mediator RecO N-terminal" evidence="4">
    <location>
        <begin position="4"/>
        <end position="74"/>
    </location>
</feature>
<organism evidence="5 6">
    <name type="scientific">Candidatus Taylorbacteria bacterium CG10_big_fil_rev_8_21_14_0_10_41_48</name>
    <dbReference type="NCBI Taxonomy" id="1975024"/>
    <lineage>
        <taxon>Bacteria</taxon>
        <taxon>Candidatus Tayloriibacteriota</taxon>
    </lineage>
</organism>
<accession>A0A2M8LD94</accession>
<evidence type="ECO:0000256" key="1">
    <source>
        <dbReference type="ARBA" id="ARBA00022763"/>
    </source>
</evidence>
<dbReference type="InterPro" id="IPR022572">
    <property type="entry name" value="DNA_rep/recomb_RecO_N"/>
</dbReference>